<feature type="domain" description="Acyl-ACP thioesterase-like C-terminal" evidence="9">
    <location>
        <begin position="155"/>
        <end position="211"/>
    </location>
</feature>
<dbReference type="InterPro" id="IPR002864">
    <property type="entry name" value="Acyl-ACP_thioesterase_NHD"/>
</dbReference>
<feature type="domain" description="Acyl-ACP thioesterase N-terminal hotdog" evidence="8">
    <location>
        <begin position="8"/>
        <end position="125"/>
    </location>
</feature>
<evidence type="ECO:0000259" key="9">
    <source>
        <dbReference type="Pfam" id="PF20791"/>
    </source>
</evidence>
<evidence type="ECO:0000256" key="1">
    <source>
        <dbReference type="ARBA" id="ARBA00006500"/>
    </source>
</evidence>
<dbReference type="Pfam" id="PF20791">
    <property type="entry name" value="Acyl-ACP_TE_C"/>
    <property type="match status" value="1"/>
</dbReference>
<dbReference type="Pfam" id="PF01643">
    <property type="entry name" value="Acyl-ACP_TE"/>
    <property type="match status" value="1"/>
</dbReference>
<dbReference type="InterPro" id="IPR049427">
    <property type="entry name" value="Acyl-ACP_TE_C"/>
</dbReference>
<evidence type="ECO:0000256" key="2">
    <source>
        <dbReference type="ARBA" id="ARBA00022516"/>
    </source>
</evidence>
<accession>A0A9X2PCV6</accession>
<keyword evidence="6" id="KW-0443">Lipid metabolism</keyword>
<evidence type="ECO:0000259" key="8">
    <source>
        <dbReference type="Pfam" id="PF01643"/>
    </source>
</evidence>
<dbReference type="EMBL" id="JANSUY010000014">
    <property type="protein sequence ID" value="MCR9016405.1"/>
    <property type="molecule type" value="Genomic_DNA"/>
</dbReference>
<organism evidence="10 11">
    <name type="scientific">Aquiflexum gelatinilyticum</name>
    <dbReference type="NCBI Taxonomy" id="2961943"/>
    <lineage>
        <taxon>Bacteria</taxon>
        <taxon>Pseudomonadati</taxon>
        <taxon>Bacteroidota</taxon>
        <taxon>Cytophagia</taxon>
        <taxon>Cytophagales</taxon>
        <taxon>Cyclobacteriaceae</taxon>
        <taxon>Aquiflexum</taxon>
    </lineage>
</organism>
<proteinExistence type="inferred from homology"/>
<dbReference type="Gene3D" id="3.10.129.10">
    <property type="entry name" value="Hotdog Thioesterase"/>
    <property type="match status" value="1"/>
</dbReference>
<dbReference type="InterPro" id="IPR045023">
    <property type="entry name" value="FATA/B"/>
</dbReference>
<dbReference type="Proteomes" id="UP001142175">
    <property type="component" value="Unassembled WGS sequence"/>
</dbReference>
<evidence type="ECO:0000313" key="11">
    <source>
        <dbReference type="Proteomes" id="UP001142175"/>
    </source>
</evidence>
<evidence type="ECO:0000256" key="4">
    <source>
        <dbReference type="ARBA" id="ARBA00022832"/>
    </source>
</evidence>
<keyword evidence="3" id="KW-0378">Hydrolase</keyword>
<dbReference type="PANTHER" id="PTHR31727:SF6">
    <property type="entry name" value="OLEOYL-ACYL CARRIER PROTEIN THIOESTERASE 1, CHLOROPLASTIC"/>
    <property type="match status" value="1"/>
</dbReference>
<comment type="caution">
    <text evidence="10">The sequence shown here is derived from an EMBL/GenBank/DDBJ whole genome shotgun (WGS) entry which is preliminary data.</text>
</comment>
<name>A0A9X2PCV6_9BACT</name>
<gene>
    <name evidence="10" type="ORF">NU887_15290</name>
</gene>
<dbReference type="RefSeq" id="WP_258424249.1">
    <property type="nucleotide sequence ID" value="NZ_JANSUY010000014.1"/>
</dbReference>
<reference evidence="10" key="1">
    <citation type="submission" date="2022-08" db="EMBL/GenBank/DDBJ databases">
        <authorList>
            <person name="Zhang D."/>
        </authorList>
    </citation>
    <scope>NUCLEOTIDE SEQUENCE</scope>
    <source>
        <strain evidence="10">XJ19-11</strain>
    </source>
</reference>
<evidence type="ECO:0000256" key="7">
    <source>
        <dbReference type="ARBA" id="ARBA00023160"/>
    </source>
</evidence>
<evidence type="ECO:0000256" key="6">
    <source>
        <dbReference type="ARBA" id="ARBA00023098"/>
    </source>
</evidence>
<keyword evidence="5" id="KW-0809">Transit peptide</keyword>
<dbReference type="InterPro" id="IPR029069">
    <property type="entry name" value="HotDog_dom_sf"/>
</dbReference>
<dbReference type="PANTHER" id="PTHR31727">
    <property type="entry name" value="OLEOYL-ACYL CARRIER PROTEIN THIOESTERASE 1, CHLOROPLASTIC"/>
    <property type="match status" value="1"/>
</dbReference>
<keyword evidence="2" id="KW-0444">Lipid biosynthesis</keyword>
<dbReference type="CDD" id="cd00586">
    <property type="entry name" value="4HBT"/>
    <property type="match status" value="1"/>
</dbReference>
<evidence type="ECO:0000256" key="5">
    <source>
        <dbReference type="ARBA" id="ARBA00022946"/>
    </source>
</evidence>
<keyword evidence="7" id="KW-0275">Fatty acid biosynthesis</keyword>
<keyword evidence="11" id="KW-1185">Reference proteome</keyword>
<sequence>MEPKKAFQYEKTFEVLSYQIDPFGKLRWSALGDLMQEVAWKHADSRDFGQALFDKGYMWVLSRMQIKVHKMPSWGDHIVVKTAGRGIHKLFALREFLVEDANGNTIAESMSAWLLLDVKSKRPQRPNQVLPSELFSENVDQENLPSKLADFEAVENCSELKVRPFDLDMNNHVNNVSYIRWVEDFCISDSIAFSELIINYISEAILHEQIVISSIKSDGGFLLSGKSNHKPVFLVSVR</sequence>
<dbReference type="GO" id="GO:0016297">
    <property type="term" value="F:fatty acyl-[ACP] hydrolase activity"/>
    <property type="evidence" value="ECO:0007669"/>
    <property type="project" value="InterPro"/>
</dbReference>
<evidence type="ECO:0000256" key="3">
    <source>
        <dbReference type="ARBA" id="ARBA00022801"/>
    </source>
</evidence>
<keyword evidence="4" id="KW-0276">Fatty acid metabolism</keyword>
<comment type="similarity">
    <text evidence="1">Belongs to the acyl-ACP thioesterase family.</text>
</comment>
<dbReference type="AlphaFoldDB" id="A0A9X2PCV6"/>
<dbReference type="GO" id="GO:0000036">
    <property type="term" value="F:acyl carrier activity"/>
    <property type="evidence" value="ECO:0007669"/>
    <property type="project" value="TreeGrafter"/>
</dbReference>
<dbReference type="SUPFAM" id="SSF54637">
    <property type="entry name" value="Thioesterase/thiol ester dehydrase-isomerase"/>
    <property type="match status" value="2"/>
</dbReference>
<protein>
    <submittedName>
        <fullName evidence="10">Thioesterase</fullName>
    </submittedName>
</protein>
<evidence type="ECO:0000313" key="10">
    <source>
        <dbReference type="EMBL" id="MCR9016405.1"/>
    </source>
</evidence>